<keyword evidence="3 8" id="KW-0238">DNA-binding</keyword>
<evidence type="ECO:0000256" key="3">
    <source>
        <dbReference type="ARBA" id="ARBA00023125"/>
    </source>
</evidence>
<dbReference type="InterPro" id="IPR000847">
    <property type="entry name" value="LysR_HTH_N"/>
</dbReference>
<dbReference type="EMBL" id="FTOG01000010">
    <property type="protein sequence ID" value="SIT10534.1"/>
    <property type="molecule type" value="Genomic_DNA"/>
</dbReference>
<evidence type="ECO:0000256" key="5">
    <source>
        <dbReference type="ARBA" id="ARBA00039279"/>
    </source>
</evidence>
<keyword evidence="9" id="KW-1185">Reference proteome</keyword>
<evidence type="ECO:0000256" key="4">
    <source>
        <dbReference type="ARBA" id="ARBA00023163"/>
    </source>
</evidence>
<dbReference type="Pfam" id="PF03466">
    <property type="entry name" value="LysR_substrate"/>
    <property type="match status" value="1"/>
</dbReference>
<dbReference type="Proteomes" id="UP000186221">
    <property type="component" value="Unassembled WGS sequence"/>
</dbReference>
<keyword evidence="2" id="KW-0805">Transcription regulation</keyword>
<evidence type="ECO:0000313" key="9">
    <source>
        <dbReference type="Proteomes" id="UP000186221"/>
    </source>
</evidence>
<dbReference type="InterPro" id="IPR036388">
    <property type="entry name" value="WH-like_DNA-bd_sf"/>
</dbReference>
<dbReference type="CDD" id="cd08419">
    <property type="entry name" value="PBP2_CbbR_RubisCO_like"/>
    <property type="match status" value="1"/>
</dbReference>
<proteinExistence type="inferred from homology"/>
<dbReference type="InterPro" id="IPR005119">
    <property type="entry name" value="LysR_subst-bd"/>
</dbReference>
<feature type="domain" description="HTH lysR-type" evidence="7">
    <location>
        <begin position="1"/>
        <end position="60"/>
    </location>
</feature>
<dbReference type="PRINTS" id="PR00039">
    <property type="entry name" value="HTHLYSR"/>
</dbReference>
<dbReference type="InterPro" id="IPR036390">
    <property type="entry name" value="WH_DNA-bd_sf"/>
</dbReference>
<dbReference type="PROSITE" id="PS50931">
    <property type="entry name" value="HTH_LYSR"/>
    <property type="match status" value="1"/>
</dbReference>
<dbReference type="GO" id="GO:0003700">
    <property type="term" value="F:DNA-binding transcription factor activity"/>
    <property type="evidence" value="ECO:0007669"/>
    <property type="project" value="InterPro"/>
</dbReference>
<dbReference type="PANTHER" id="PTHR30126">
    <property type="entry name" value="HTH-TYPE TRANSCRIPTIONAL REGULATOR"/>
    <property type="match status" value="1"/>
</dbReference>
<evidence type="ECO:0000259" key="7">
    <source>
        <dbReference type="PROSITE" id="PS50931"/>
    </source>
</evidence>
<dbReference type="PANTHER" id="PTHR30126:SF5">
    <property type="entry name" value="HTH-TYPE TRANSCRIPTIONAL ACTIVATOR CMPR"/>
    <property type="match status" value="1"/>
</dbReference>
<dbReference type="GO" id="GO:0000976">
    <property type="term" value="F:transcription cis-regulatory region binding"/>
    <property type="evidence" value="ECO:0007669"/>
    <property type="project" value="TreeGrafter"/>
</dbReference>
<dbReference type="RefSeq" id="WP_076485784.1">
    <property type="nucleotide sequence ID" value="NZ_FTOG01000010.1"/>
</dbReference>
<evidence type="ECO:0000256" key="1">
    <source>
        <dbReference type="ARBA" id="ARBA00009437"/>
    </source>
</evidence>
<evidence type="ECO:0000313" key="8">
    <source>
        <dbReference type="EMBL" id="SIT10534.1"/>
    </source>
</evidence>
<dbReference type="AlphaFoldDB" id="A0A1N7PIU1"/>
<dbReference type="Gene3D" id="3.40.190.290">
    <property type="match status" value="1"/>
</dbReference>
<organism evidence="8 9">
    <name type="scientific">Rhodobacter aestuarii</name>
    <dbReference type="NCBI Taxonomy" id="453582"/>
    <lineage>
        <taxon>Bacteria</taxon>
        <taxon>Pseudomonadati</taxon>
        <taxon>Pseudomonadota</taxon>
        <taxon>Alphaproteobacteria</taxon>
        <taxon>Rhodobacterales</taxon>
        <taxon>Rhodobacter group</taxon>
        <taxon>Rhodobacter</taxon>
    </lineage>
</organism>
<comment type="similarity">
    <text evidence="1">Belongs to the LysR transcriptional regulatory family.</text>
</comment>
<keyword evidence="4" id="KW-0804">Transcription</keyword>
<dbReference type="STRING" id="453582.SAMN05421580_11046"/>
<dbReference type="SUPFAM" id="SSF46785">
    <property type="entry name" value="Winged helix' DNA-binding domain"/>
    <property type="match status" value="1"/>
</dbReference>
<dbReference type="Gene3D" id="1.10.10.10">
    <property type="entry name" value="Winged helix-like DNA-binding domain superfamily/Winged helix DNA-binding domain"/>
    <property type="match status" value="1"/>
</dbReference>
<sequence>MRASLRQLQIFAAVARELSYTRAAEALHLTQPAVFTQVRTLEEQIGAALIERIGKRLYLTQAGEVVLASAREILGEIDRMEARLAEVQGLSSGSLRLAAVSTAQYDAPTLLGIFCKNHPGIEVALKVGNRGELLARFAANEDDLYILGTPPEEVEAEHFAFAQNPLVLLAPPDHPLATARAIAPEMLAEAPFVMREKGSGTRIATERFFAAQGLSPKVRLELGANAAIRQAVRAGLGIAVLSRATVEVELELGRLVALDVIGFPLKRAWHVAWPRGKRLSPAAQAFLDQLRATAGA</sequence>
<gene>
    <name evidence="8" type="ORF">SAMN05421580_11046</name>
</gene>
<protein>
    <recommendedName>
        <fullName evidence="5">HTH-type transcriptional regulator CbbR</fullName>
    </recommendedName>
    <alternativeName>
        <fullName evidence="6">RuBisCO operon transcriptional regulator</fullName>
    </alternativeName>
</protein>
<evidence type="ECO:0000256" key="2">
    <source>
        <dbReference type="ARBA" id="ARBA00023015"/>
    </source>
</evidence>
<dbReference type="Pfam" id="PF00126">
    <property type="entry name" value="HTH_1"/>
    <property type="match status" value="1"/>
</dbReference>
<name>A0A1N7PIU1_9RHOB</name>
<dbReference type="FunFam" id="1.10.10.10:FF:000001">
    <property type="entry name" value="LysR family transcriptional regulator"/>
    <property type="match status" value="1"/>
</dbReference>
<reference evidence="9" key="1">
    <citation type="submission" date="2017-01" db="EMBL/GenBank/DDBJ databases">
        <authorList>
            <person name="Varghese N."/>
            <person name="Submissions S."/>
        </authorList>
    </citation>
    <scope>NUCLEOTIDE SEQUENCE [LARGE SCALE GENOMIC DNA]</scope>
    <source>
        <strain evidence="9">DSM 19945</strain>
    </source>
</reference>
<dbReference type="SUPFAM" id="SSF53850">
    <property type="entry name" value="Periplasmic binding protein-like II"/>
    <property type="match status" value="1"/>
</dbReference>
<evidence type="ECO:0000256" key="6">
    <source>
        <dbReference type="ARBA" id="ARBA00043141"/>
    </source>
</evidence>
<dbReference type="OrthoDB" id="9803735at2"/>
<accession>A0A1N7PIU1</accession>